<organism evidence="2 3">
    <name type="scientific">Phaeodactylibacter luteus</name>
    <dbReference type="NCBI Taxonomy" id="1564516"/>
    <lineage>
        <taxon>Bacteria</taxon>
        <taxon>Pseudomonadati</taxon>
        <taxon>Bacteroidota</taxon>
        <taxon>Saprospiria</taxon>
        <taxon>Saprospirales</taxon>
        <taxon>Haliscomenobacteraceae</taxon>
        <taxon>Phaeodactylibacter</taxon>
    </lineage>
</organism>
<protein>
    <recommendedName>
        <fullName evidence="4">Lipoprotein</fullName>
    </recommendedName>
</protein>
<reference evidence="2 3" key="1">
    <citation type="submission" date="2019-08" db="EMBL/GenBank/DDBJ databases">
        <title>Genome of Phaeodactylibacter luteus.</title>
        <authorList>
            <person name="Bowman J.P."/>
        </authorList>
    </citation>
    <scope>NUCLEOTIDE SEQUENCE [LARGE SCALE GENOMIC DNA]</scope>
    <source>
        <strain evidence="2 3">KCTC 42180</strain>
    </source>
</reference>
<name>A0A5C6RQM3_9BACT</name>
<comment type="caution">
    <text evidence="2">The sequence shown here is derived from an EMBL/GenBank/DDBJ whole genome shotgun (WGS) entry which is preliminary data.</text>
</comment>
<feature type="chain" id="PRO_5023049240" description="Lipoprotein" evidence="1">
    <location>
        <begin position="28"/>
        <end position="282"/>
    </location>
</feature>
<dbReference type="Gene3D" id="3.90.1720.10">
    <property type="entry name" value="endopeptidase domain like (from Nostoc punctiforme)"/>
    <property type="match status" value="1"/>
</dbReference>
<dbReference type="AlphaFoldDB" id="A0A5C6RQM3"/>
<proteinExistence type="predicted"/>
<dbReference type="Proteomes" id="UP000321580">
    <property type="component" value="Unassembled WGS sequence"/>
</dbReference>
<dbReference type="OrthoDB" id="9923935at2"/>
<feature type="signal peptide" evidence="1">
    <location>
        <begin position="1"/>
        <end position="27"/>
    </location>
</feature>
<keyword evidence="3" id="KW-1185">Reference proteome</keyword>
<dbReference type="RefSeq" id="WP_147166772.1">
    <property type="nucleotide sequence ID" value="NZ_VOOR01000011.1"/>
</dbReference>
<evidence type="ECO:0000256" key="1">
    <source>
        <dbReference type="SAM" id="SignalP"/>
    </source>
</evidence>
<sequence>MGRLWGMMLIGSLLLSACGLQRQTAAALVHLPPPPLSASFAPEPGPTAFEPDFCLPVLLTPLPIPPPPIPERQPASDSIYYNLPLPPLPRYPVAQDTQSLAAYLDFLAAFYEEQGIRYRSAPLTDCSGLMHRIFRNLQEACPSLDFPSPATARSSRALARWYYDRGQLSIIHHAADSSHLIRPGALLFFGRNGRRFRSPDIGQLCHSRGIQHIGLVVSVDYDADGTVAAYTLLHAPRPGQSISRVNRYRTNPKAPHLPAYGNWGQQWVAVAHLISEPPPDLP</sequence>
<evidence type="ECO:0008006" key="4">
    <source>
        <dbReference type="Google" id="ProtNLM"/>
    </source>
</evidence>
<evidence type="ECO:0000313" key="2">
    <source>
        <dbReference type="EMBL" id="TXB64477.1"/>
    </source>
</evidence>
<keyword evidence="1" id="KW-0732">Signal</keyword>
<evidence type="ECO:0000313" key="3">
    <source>
        <dbReference type="Proteomes" id="UP000321580"/>
    </source>
</evidence>
<gene>
    <name evidence="2" type="ORF">FRY97_07225</name>
</gene>
<dbReference type="PROSITE" id="PS51257">
    <property type="entry name" value="PROKAR_LIPOPROTEIN"/>
    <property type="match status" value="1"/>
</dbReference>
<dbReference type="EMBL" id="VOOR01000011">
    <property type="protein sequence ID" value="TXB64477.1"/>
    <property type="molecule type" value="Genomic_DNA"/>
</dbReference>
<accession>A0A5C6RQM3</accession>